<dbReference type="EMBL" id="CP000613">
    <property type="protein sequence ID" value="ACI98515.1"/>
    <property type="molecule type" value="Genomic_DNA"/>
</dbReference>
<dbReference type="Proteomes" id="UP000001591">
    <property type="component" value="Chromosome"/>
</dbReference>
<dbReference type="KEGG" id="rce:RC1_1099"/>
<evidence type="ECO:0008006" key="3">
    <source>
        <dbReference type="Google" id="ProtNLM"/>
    </source>
</evidence>
<protein>
    <recommendedName>
        <fullName evidence="3">Sulfate transporter</fullName>
    </recommendedName>
</protein>
<proteinExistence type="predicted"/>
<dbReference type="RefSeq" id="WP_012566304.1">
    <property type="nucleotide sequence ID" value="NC_011420.2"/>
</dbReference>
<name>B6ISS9_RHOCS</name>
<accession>B6ISS9</accession>
<evidence type="ECO:0000313" key="1">
    <source>
        <dbReference type="EMBL" id="ACI98515.1"/>
    </source>
</evidence>
<dbReference type="InterPro" id="IPR021505">
    <property type="entry name" value="Phage_B3_Orf6"/>
</dbReference>
<organism evidence="1 2">
    <name type="scientific">Rhodospirillum centenum (strain ATCC 51521 / SW)</name>
    <dbReference type="NCBI Taxonomy" id="414684"/>
    <lineage>
        <taxon>Bacteria</taxon>
        <taxon>Pseudomonadati</taxon>
        <taxon>Pseudomonadota</taxon>
        <taxon>Alphaproteobacteria</taxon>
        <taxon>Rhodospirillales</taxon>
        <taxon>Rhodospirillaceae</taxon>
        <taxon>Rhodospirillum</taxon>
    </lineage>
</organism>
<dbReference type="AlphaFoldDB" id="B6ISS9"/>
<keyword evidence="2" id="KW-1185">Reference proteome</keyword>
<dbReference type="eggNOG" id="ENOG502ZBJ1">
    <property type="taxonomic scope" value="Bacteria"/>
</dbReference>
<evidence type="ECO:0000313" key="2">
    <source>
        <dbReference type="Proteomes" id="UP000001591"/>
    </source>
</evidence>
<dbReference type="Pfam" id="PF11363">
    <property type="entry name" value="DUF3164"/>
    <property type="match status" value="1"/>
</dbReference>
<dbReference type="STRING" id="414684.RC1_1099"/>
<dbReference type="HOGENOM" id="CLU_086570_1_0_5"/>
<reference evidence="1 2" key="1">
    <citation type="journal article" date="2010" name="BMC Genomics">
        <title>Metabolic flexibility revealed in the genome of the cyst-forming alpha-1 proteobacterium Rhodospirillum centenum.</title>
        <authorList>
            <person name="Lu Y.K."/>
            <person name="Marden J."/>
            <person name="Han M."/>
            <person name="Swingley W.D."/>
            <person name="Mastrian S.D."/>
            <person name="Chowdhury S.R."/>
            <person name="Hao J."/>
            <person name="Helmy T."/>
            <person name="Kim S."/>
            <person name="Kurdoglu A.A."/>
            <person name="Matthies H.J."/>
            <person name="Rollo D."/>
            <person name="Stothard P."/>
            <person name="Blankenship R.E."/>
            <person name="Bauer C.E."/>
            <person name="Touchman J.W."/>
        </authorList>
    </citation>
    <scope>NUCLEOTIDE SEQUENCE [LARGE SCALE GENOMIC DNA]</scope>
    <source>
        <strain evidence="2">ATCC 51521 / SW</strain>
    </source>
</reference>
<sequence>MTESNLITLPTPAVDAPAGFVMDAKGRLVPETSIKAHEQLEDQMVRKVLSYAVELANQIRRFKGHVFADANSYMSLAEEEYGVSKRGAKGKGNVTFTTYDGLMKFQIAVADRLTFGPELQIARQLFEECIVDWAEGARPELRVLVDGAFQTDKEGNVSRDAIFRLLRIDFDDARWKRGQDAIRDSIRIIGSKSYARFYVRENQEAQWRSVPIDLAAA</sequence>
<gene>
    <name evidence="1" type="ordered locus">RC1_1099</name>
</gene>
<dbReference type="OrthoDB" id="7554786at2"/>